<accession>A0A9P4H4V5</accession>
<dbReference type="OrthoDB" id="5410741at2759"/>
<protein>
    <recommendedName>
        <fullName evidence="1">Tc1-like transposase DDE domain-containing protein</fullName>
    </recommendedName>
</protein>
<dbReference type="InterPro" id="IPR036397">
    <property type="entry name" value="RNaseH_sf"/>
</dbReference>
<reference evidence="2" key="1">
    <citation type="journal article" date="2020" name="Stud. Mycol.">
        <title>101 Dothideomycetes genomes: a test case for predicting lifestyles and emergence of pathogens.</title>
        <authorList>
            <person name="Haridas S."/>
            <person name="Albert R."/>
            <person name="Binder M."/>
            <person name="Bloem J."/>
            <person name="Labutti K."/>
            <person name="Salamov A."/>
            <person name="Andreopoulos B."/>
            <person name="Baker S."/>
            <person name="Barry K."/>
            <person name="Bills G."/>
            <person name="Bluhm B."/>
            <person name="Cannon C."/>
            <person name="Castanera R."/>
            <person name="Culley D."/>
            <person name="Daum C."/>
            <person name="Ezra D."/>
            <person name="Gonzalez J."/>
            <person name="Henrissat B."/>
            <person name="Kuo A."/>
            <person name="Liang C."/>
            <person name="Lipzen A."/>
            <person name="Lutzoni F."/>
            <person name="Magnuson J."/>
            <person name="Mondo S."/>
            <person name="Nolan M."/>
            <person name="Ohm R."/>
            <person name="Pangilinan J."/>
            <person name="Park H.-J."/>
            <person name="Ramirez L."/>
            <person name="Alfaro M."/>
            <person name="Sun H."/>
            <person name="Tritt A."/>
            <person name="Yoshinaga Y."/>
            <person name="Zwiers L.-H."/>
            <person name="Turgeon B."/>
            <person name="Goodwin S."/>
            <person name="Spatafora J."/>
            <person name="Crous P."/>
            <person name="Grigoriev I."/>
        </authorList>
    </citation>
    <scope>NUCLEOTIDE SEQUENCE</scope>
    <source>
        <strain evidence="2">CBS 110217</strain>
    </source>
</reference>
<dbReference type="AlphaFoldDB" id="A0A9P4H4V5"/>
<feature type="domain" description="Tc1-like transposase DDE" evidence="1">
    <location>
        <begin position="69"/>
        <end position="157"/>
    </location>
</feature>
<comment type="caution">
    <text evidence="2">The sequence shown here is derived from an EMBL/GenBank/DDBJ whole genome shotgun (WGS) entry which is preliminary data.</text>
</comment>
<name>A0A9P4H4V5_9PLEO</name>
<evidence type="ECO:0000259" key="1">
    <source>
        <dbReference type="Pfam" id="PF13358"/>
    </source>
</evidence>
<dbReference type="EMBL" id="ML978231">
    <property type="protein sequence ID" value="KAF2027155.1"/>
    <property type="molecule type" value="Genomic_DNA"/>
</dbReference>
<feature type="non-terminal residue" evidence="2">
    <location>
        <position position="1"/>
    </location>
</feature>
<dbReference type="Pfam" id="PF13358">
    <property type="entry name" value="DDE_3"/>
    <property type="match status" value="1"/>
</dbReference>
<dbReference type="InterPro" id="IPR038717">
    <property type="entry name" value="Tc1-like_DDE_dom"/>
</dbReference>
<evidence type="ECO:0000313" key="3">
    <source>
        <dbReference type="Proteomes" id="UP000799777"/>
    </source>
</evidence>
<dbReference type="Proteomes" id="UP000799777">
    <property type="component" value="Unassembled WGS sequence"/>
</dbReference>
<gene>
    <name evidence="2" type="ORF">EK21DRAFT_72610</name>
</gene>
<organism evidence="2 3">
    <name type="scientific">Setomelanomma holmii</name>
    <dbReference type="NCBI Taxonomy" id="210430"/>
    <lineage>
        <taxon>Eukaryota</taxon>
        <taxon>Fungi</taxon>
        <taxon>Dikarya</taxon>
        <taxon>Ascomycota</taxon>
        <taxon>Pezizomycotina</taxon>
        <taxon>Dothideomycetes</taxon>
        <taxon>Pleosporomycetidae</taxon>
        <taxon>Pleosporales</taxon>
        <taxon>Pleosporineae</taxon>
        <taxon>Phaeosphaeriaceae</taxon>
        <taxon>Setomelanomma</taxon>
    </lineage>
</organism>
<dbReference type="GO" id="GO:0003676">
    <property type="term" value="F:nucleic acid binding"/>
    <property type="evidence" value="ECO:0007669"/>
    <property type="project" value="InterPro"/>
</dbReference>
<keyword evidence="3" id="KW-1185">Reference proteome</keyword>
<dbReference type="Gene3D" id="3.30.420.10">
    <property type="entry name" value="Ribonuclease H-like superfamily/Ribonuclease H"/>
    <property type="match status" value="1"/>
</dbReference>
<sequence length="215" mass="25463">LHMYASINWYFKSPLGFYNDEKHMLKPPKPPSKLRKSKYEILEQHLIRVKEWEATKPPPLEVQGSGHHMTQENYTSNVLPLYIKWVHEARLRKPRSWLLQEDNDPSHGTKSKGNTAQNLRQANWIAVLYHPSQSPDLNPIEGLWLILKQRAKRRIYYPEAGQRKWDGTKTHLKEILTEVWDSITMEQIRDHIAEMPARVKELRRNGGEKIRSKCW</sequence>
<evidence type="ECO:0000313" key="2">
    <source>
        <dbReference type="EMBL" id="KAF2027155.1"/>
    </source>
</evidence>
<proteinExistence type="predicted"/>